<organism evidence="1 2">
    <name type="scientific">Ilyodon furcidens</name>
    <name type="common">goldbreast splitfin</name>
    <dbReference type="NCBI Taxonomy" id="33524"/>
    <lineage>
        <taxon>Eukaryota</taxon>
        <taxon>Metazoa</taxon>
        <taxon>Chordata</taxon>
        <taxon>Craniata</taxon>
        <taxon>Vertebrata</taxon>
        <taxon>Euteleostomi</taxon>
        <taxon>Actinopterygii</taxon>
        <taxon>Neopterygii</taxon>
        <taxon>Teleostei</taxon>
        <taxon>Neoteleostei</taxon>
        <taxon>Acanthomorphata</taxon>
        <taxon>Ovalentaria</taxon>
        <taxon>Atherinomorphae</taxon>
        <taxon>Cyprinodontiformes</taxon>
        <taxon>Goodeidae</taxon>
        <taxon>Ilyodon</taxon>
    </lineage>
</organism>
<keyword evidence="2" id="KW-1185">Reference proteome</keyword>
<dbReference type="Proteomes" id="UP001482620">
    <property type="component" value="Unassembled WGS sequence"/>
</dbReference>
<name>A0ABV0SZ25_9TELE</name>
<comment type="caution">
    <text evidence="1">The sequence shown here is derived from an EMBL/GenBank/DDBJ whole genome shotgun (WGS) entry which is preliminary data.</text>
</comment>
<gene>
    <name evidence="1" type="ORF">ILYODFUR_022020</name>
</gene>
<dbReference type="EMBL" id="JAHRIQ010013982">
    <property type="protein sequence ID" value="MEQ2225873.1"/>
    <property type="molecule type" value="Genomic_DNA"/>
</dbReference>
<sequence>MRGNQSNLIKVCKLHTERPQLKKRNQTQDLLYVNNRATTALPSSIQQKHLVLISSFLLFNVDSLCVSLFLSQVMAARKLLKTGRFIHTPPPIWKCFIVKNKNLS</sequence>
<evidence type="ECO:0000313" key="1">
    <source>
        <dbReference type="EMBL" id="MEQ2225873.1"/>
    </source>
</evidence>
<protein>
    <submittedName>
        <fullName evidence="1">Uncharacterized protein</fullName>
    </submittedName>
</protein>
<accession>A0ABV0SZ25</accession>
<reference evidence="1 2" key="1">
    <citation type="submission" date="2021-06" db="EMBL/GenBank/DDBJ databases">
        <authorList>
            <person name="Palmer J.M."/>
        </authorList>
    </citation>
    <scope>NUCLEOTIDE SEQUENCE [LARGE SCALE GENOMIC DNA]</scope>
    <source>
        <strain evidence="2">if_2019</strain>
        <tissue evidence="1">Muscle</tissue>
    </source>
</reference>
<proteinExistence type="predicted"/>
<evidence type="ECO:0000313" key="2">
    <source>
        <dbReference type="Proteomes" id="UP001482620"/>
    </source>
</evidence>